<evidence type="ECO:0000256" key="1">
    <source>
        <dbReference type="SAM" id="MobiDB-lite"/>
    </source>
</evidence>
<gene>
    <name evidence="2" type="ORF">Aiant_68400</name>
</gene>
<reference evidence="2 3" key="1">
    <citation type="submission" date="2020-08" db="EMBL/GenBank/DDBJ databases">
        <title>Whole genome shotgun sequence of Actinoplanes ianthinogenes NBRC 13996.</title>
        <authorList>
            <person name="Komaki H."/>
            <person name="Tamura T."/>
        </authorList>
    </citation>
    <scope>NUCLEOTIDE SEQUENCE [LARGE SCALE GENOMIC DNA]</scope>
    <source>
        <strain evidence="2 3">NBRC 13996</strain>
    </source>
</reference>
<protein>
    <recommendedName>
        <fullName evidence="4">DUF4913 domain-containing protein</fullName>
    </recommendedName>
</protein>
<proteinExistence type="predicted"/>
<keyword evidence="3" id="KW-1185">Reference proteome</keyword>
<dbReference type="Proteomes" id="UP000676967">
    <property type="component" value="Chromosome"/>
</dbReference>
<feature type="compositionally biased region" description="Basic and acidic residues" evidence="1">
    <location>
        <begin position="161"/>
        <end position="180"/>
    </location>
</feature>
<organism evidence="2 3">
    <name type="scientific">Actinoplanes ianthinogenes</name>
    <dbReference type="NCBI Taxonomy" id="122358"/>
    <lineage>
        <taxon>Bacteria</taxon>
        <taxon>Bacillati</taxon>
        <taxon>Actinomycetota</taxon>
        <taxon>Actinomycetes</taxon>
        <taxon>Micromonosporales</taxon>
        <taxon>Micromonosporaceae</taxon>
        <taxon>Actinoplanes</taxon>
    </lineage>
</organism>
<accession>A0ABM7M3F0</accession>
<dbReference type="RefSeq" id="WP_189333010.1">
    <property type="nucleotide sequence ID" value="NZ_AP023356.1"/>
</dbReference>
<feature type="region of interest" description="Disordered" evidence="1">
    <location>
        <begin position="160"/>
        <end position="180"/>
    </location>
</feature>
<evidence type="ECO:0008006" key="4">
    <source>
        <dbReference type="Google" id="ProtNLM"/>
    </source>
</evidence>
<dbReference type="EMBL" id="AP023356">
    <property type="protein sequence ID" value="BCJ46183.1"/>
    <property type="molecule type" value="Genomic_DNA"/>
</dbReference>
<evidence type="ECO:0000313" key="2">
    <source>
        <dbReference type="EMBL" id="BCJ46183.1"/>
    </source>
</evidence>
<evidence type="ECO:0000313" key="3">
    <source>
        <dbReference type="Proteomes" id="UP000676967"/>
    </source>
</evidence>
<name>A0ABM7M3F0_9ACTN</name>
<sequence>MSDIGGIAEEVALLRLDVDDLTAAVEQLSAAPGSRRWSWRDADAETAAHLWAELIDWVDWLVPRYDLTGTAATIPPCWFRHPIAVEELTALMASWHAAYRDGPAEPRDDLVAWHDRWLWPTVDRLQARAGWRGCVDNRVHQDRPARAWAPDPQVAAFVAQDVDRRKLAHSGDTEPRTPPR</sequence>